<dbReference type="InterPro" id="IPR056002">
    <property type="entry name" value="DUF7580"/>
</dbReference>
<comment type="caution">
    <text evidence="4">The sequence shown here is derived from an EMBL/GenBank/DDBJ whole genome shotgun (WGS) entry which is preliminary data.</text>
</comment>
<dbReference type="Proteomes" id="UP001302126">
    <property type="component" value="Unassembled WGS sequence"/>
</dbReference>
<dbReference type="Pfam" id="PF24476">
    <property type="entry name" value="DUF7580"/>
    <property type="match status" value="1"/>
</dbReference>
<dbReference type="EMBL" id="MU864399">
    <property type="protein sequence ID" value="KAK4187620.1"/>
    <property type="molecule type" value="Genomic_DNA"/>
</dbReference>
<evidence type="ECO:0000259" key="2">
    <source>
        <dbReference type="Pfam" id="PF01048"/>
    </source>
</evidence>
<dbReference type="InterPro" id="IPR000845">
    <property type="entry name" value="Nucleoside_phosphorylase_d"/>
</dbReference>
<reference evidence="4" key="1">
    <citation type="journal article" date="2023" name="Mol. Phylogenet. Evol.">
        <title>Genome-scale phylogeny and comparative genomics of the fungal order Sordariales.</title>
        <authorList>
            <person name="Hensen N."/>
            <person name="Bonometti L."/>
            <person name="Westerberg I."/>
            <person name="Brannstrom I.O."/>
            <person name="Guillou S."/>
            <person name="Cros-Aarteil S."/>
            <person name="Calhoun S."/>
            <person name="Haridas S."/>
            <person name="Kuo A."/>
            <person name="Mondo S."/>
            <person name="Pangilinan J."/>
            <person name="Riley R."/>
            <person name="LaButti K."/>
            <person name="Andreopoulos B."/>
            <person name="Lipzen A."/>
            <person name="Chen C."/>
            <person name="Yan M."/>
            <person name="Daum C."/>
            <person name="Ng V."/>
            <person name="Clum A."/>
            <person name="Steindorff A."/>
            <person name="Ohm R.A."/>
            <person name="Martin F."/>
            <person name="Silar P."/>
            <person name="Natvig D.O."/>
            <person name="Lalanne C."/>
            <person name="Gautier V."/>
            <person name="Ament-Velasquez S.L."/>
            <person name="Kruys A."/>
            <person name="Hutchinson M.I."/>
            <person name="Powell A.J."/>
            <person name="Barry K."/>
            <person name="Miller A.N."/>
            <person name="Grigoriev I.V."/>
            <person name="Debuchy R."/>
            <person name="Gladieux P."/>
            <person name="Hiltunen Thoren M."/>
            <person name="Johannesson H."/>
        </authorList>
    </citation>
    <scope>NUCLEOTIDE SEQUENCE</scope>
    <source>
        <strain evidence="4">PSN309</strain>
    </source>
</reference>
<feature type="domain" description="Nucleoside phosphorylase" evidence="2">
    <location>
        <begin position="607"/>
        <end position="728"/>
    </location>
</feature>
<dbReference type="AlphaFoldDB" id="A0AAN6WT09"/>
<feature type="region of interest" description="Disordered" evidence="1">
    <location>
        <begin position="576"/>
        <end position="598"/>
    </location>
</feature>
<keyword evidence="5" id="KW-1185">Reference proteome</keyword>
<dbReference type="SUPFAM" id="SSF53167">
    <property type="entry name" value="Purine and uridine phosphorylases"/>
    <property type="match status" value="1"/>
</dbReference>
<feature type="region of interest" description="Disordered" evidence="1">
    <location>
        <begin position="779"/>
        <end position="798"/>
    </location>
</feature>
<dbReference type="Pfam" id="PF01048">
    <property type="entry name" value="PNP_UDP_1"/>
    <property type="match status" value="1"/>
</dbReference>
<feature type="domain" description="DUF7580" evidence="3">
    <location>
        <begin position="173"/>
        <end position="494"/>
    </location>
</feature>
<accession>A0AAN6WT09</accession>
<reference evidence="4" key="2">
    <citation type="submission" date="2023-05" db="EMBL/GenBank/DDBJ databases">
        <authorList>
            <consortium name="Lawrence Berkeley National Laboratory"/>
            <person name="Steindorff A."/>
            <person name="Hensen N."/>
            <person name="Bonometti L."/>
            <person name="Westerberg I."/>
            <person name="Brannstrom I.O."/>
            <person name="Guillou S."/>
            <person name="Cros-Aarteil S."/>
            <person name="Calhoun S."/>
            <person name="Haridas S."/>
            <person name="Kuo A."/>
            <person name="Mondo S."/>
            <person name="Pangilinan J."/>
            <person name="Riley R."/>
            <person name="Labutti K."/>
            <person name="Andreopoulos B."/>
            <person name="Lipzen A."/>
            <person name="Chen C."/>
            <person name="Yanf M."/>
            <person name="Daum C."/>
            <person name="Ng V."/>
            <person name="Clum A."/>
            <person name="Ohm R."/>
            <person name="Martin F."/>
            <person name="Silar P."/>
            <person name="Natvig D."/>
            <person name="Lalanne C."/>
            <person name="Gautier V."/>
            <person name="Ament-Velasquez S.L."/>
            <person name="Kruys A."/>
            <person name="Hutchinson M.I."/>
            <person name="Powell A.J."/>
            <person name="Barry K."/>
            <person name="Miller A.N."/>
            <person name="Grigoriev I.V."/>
            <person name="Debuchy R."/>
            <person name="Gladieux P."/>
            <person name="Thoren M.H."/>
            <person name="Johannesson H."/>
        </authorList>
    </citation>
    <scope>NUCLEOTIDE SEQUENCE</scope>
    <source>
        <strain evidence="4">PSN309</strain>
    </source>
</reference>
<dbReference type="Gene3D" id="3.40.50.1580">
    <property type="entry name" value="Nucleoside phosphorylase domain"/>
    <property type="match status" value="1"/>
</dbReference>
<dbReference type="CDD" id="cd09008">
    <property type="entry name" value="MTAN"/>
    <property type="match status" value="1"/>
</dbReference>
<evidence type="ECO:0000259" key="3">
    <source>
        <dbReference type="Pfam" id="PF24476"/>
    </source>
</evidence>
<dbReference type="PANTHER" id="PTHR46082">
    <property type="entry name" value="ATP/GTP-BINDING PROTEIN-RELATED"/>
    <property type="match status" value="1"/>
</dbReference>
<dbReference type="InterPro" id="IPR053137">
    <property type="entry name" value="NLR-like"/>
</dbReference>
<evidence type="ECO:0008006" key="6">
    <source>
        <dbReference type="Google" id="ProtNLM"/>
    </source>
</evidence>
<evidence type="ECO:0000313" key="5">
    <source>
        <dbReference type="Proteomes" id="UP001302126"/>
    </source>
</evidence>
<protein>
    <recommendedName>
        <fullName evidence="6">Nucleoside phosphorylase domain-containing protein</fullName>
    </recommendedName>
</protein>
<dbReference type="InterPro" id="IPR035994">
    <property type="entry name" value="Nucleoside_phosphorylase_sf"/>
</dbReference>
<evidence type="ECO:0000313" key="4">
    <source>
        <dbReference type="EMBL" id="KAK4187620.1"/>
    </source>
</evidence>
<dbReference type="GO" id="GO:0009116">
    <property type="term" value="P:nucleoside metabolic process"/>
    <property type="evidence" value="ECO:0007669"/>
    <property type="project" value="InterPro"/>
</dbReference>
<organism evidence="4 5">
    <name type="scientific">Podospora australis</name>
    <dbReference type="NCBI Taxonomy" id="1536484"/>
    <lineage>
        <taxon>Eukaryota</taxon>
        <taxon>Fungi</taxon>
        <taxon>Dikarya</taxon>
        <taxon>Ascomycota</taxon>
        <taxon>Pezizomycotina</taxon>
        <taxon>Sordariomycetes</taxon>
        <taxon>Sordariomycetidae</taxon>
        <taxon>Sordariales</taxon>
        <taxon>Podosporaceae</taxon>
        <taxon>Podospora</taxon>
    </lineage>
</organism>
<feature type="region of interest" description="Disordered" evidence="1">
    <location>
        <begin position="495"/>
        <end position="562"/>
    </location>
</feature>
<gene>
    <name evidence="4" type="ORF">QBC35DRAFT_409987</name>
</gene>
<name>A0AAN6WT09_9PEZI</name>
<feature type="region of interest" description="Disordered" evidence="1">
    <location>
        <begin position="954"/>
        <end position="992"/>
    </location>
</feature>
<sequence length="1021" mass="113377">MPYPIESSSWRLLQALGNHLGQKKARYQPLPFANSDLIQLDLDFFEVELRRVFLVRDGWRNFSPEDFALFQETLGRLCSFLESAVTNEIHPALDRLPYPRLRGLVAFLENSDDELFDLISGPNQSLFQLSTEPHKIRDNLDTVTECNNVLGRLLQSPKESTFRPPPKEKKRPWKDPTKRNHVISVLDGLFQQFRCGKGHELVMDVSEDVDKDENLRLVLSCCAPGHCHDHDAWQPVQYSSLTRCLNTPNIAQIPDICDELNRSGGQGIDLTLLVERNHLFGAWSGTTKNPSSRVPKETLEGLVTKGAFEPALTYETFKSQGPTAPRFTPVEMRKLAVKLGYCLMDFFDANIGSQSIRFMSSQTGIEKERIHLAFNSSLPATEDLHTFHIGHPTLLSFAKLLLEIYSGSGIIAESISPYYGENNQKVWLALCVYLERLENERSDSYLRAIRGCLMVHRKISKSLSSSPSSIEDDAIIRKALYKEIVRNLELGLDEATPRAHHKRRRSESPPPLSERGNGLERARITAKASSFAGRSRQAMPEHKKHRSSGSQSFESDASGPTFLPTIAASPLLMREDSPVFSPRSSTPSVTGAGVTDHRPQSRHDFEVAIICALEREAEAVLHQFDCFWDDDGDTYGKAHRDPNEYRTGRIGKDDVVLLVLSGMGKVSAASAVSALLSSYTGIRLALVVGICGGVPQPNRHDEDDELVLGDIVISNAVIQFDFGRRYPNRSFHIKSAIQDSLAKAERDVQALLGSLGTSQGRSRLENRTAEFLEALQETETNAARQRGPRSTPKYTYPGAARDRLFPPTYLHKHRDSPACGCGDSTACDGVASTSCRDAGCDDRQLLTRDPIIFKQALEKGNIRLAQRPSVHIGAIASGDTVMKSAEDRDSIARQHKVIAFEMEGAGIWDAPHTSCLVIKSVCDYADSHKNKDWQNFAAATAASAMKALLSLRTRPERECRLPPAPSPRPVRSEPTFQSRQAAPVLSPGSSPLGLARESLRHFPVFQPAAPNLSEHPQSNRI</sequence>
<dbReference type="PANTHER" id="PTHR46082:SF6">
    <property type="entry name" value="AAA+ ATPASE DOMAIN-CONTAINING PROTEIN-RELATED"/>
    <property type="match status" value="1"/>
</dbReference>
<dbReference type="GO" id="GO:0003824">
    <property type="term" value="F:catalytic activity"/>
    <property type="evidence" value="ECO:0007669"/>
    <property type="project" value="InterPro"/>
</dbReference>
<evidence type="ECO:0000256" key="1">
    <source>
        <dbReference type="SAM" id="MobiDB-lite"/>
    </source>
</evidence>
<proteinExistence type="predicted"/>